<sequence length="172" mass="19220">MTDSFVCATCGQEHSGLPLDYSYGLPDEVYDLSYLERYLRCRSNSDLCALDESRFFLRGVTPLPFTDSEGEFCWGVWVEVSQEDHDRYVRGFFEDLSTEPSFAAKLANNIAGYGGTLGLSVLARFGATGQRPSFHFAAADQHQLAQDQRQGITAERHHEILHACGHFNRSAA</sequence>
<proteinExistence type="predicted"/>
<protein>
    <submittedName>
        <fullName evidence="1">DUF2199 domain-containing protein</fullName>
    </submittedName>
</protein>
<dbReference type="Proteomes" id="UP000321248">
    <property type="component" value="Unassembled WGS sequence"/>
</dbReference>
<keyword evidence="2" id="KW-1185">Reference proteome</keyword>
<accession>A0A5C8KLN0</accession>
<organism evidence="1 2">
    <name type="scientific">Alkalisalibacterium limincola</name>
    <dbReference type="NCBI Taxonomy" id="2699169"/>
    <lineage>
        <taxon>Bacteria</taxon>
        <taxon>Pseudomonadati</taxon>
        <taxon>Pseudomonadota</taxon>
        <taxon>Gammaproteobacteria</taxon>
        <taxon>Lysobacterales</taxon>
        <taxon>Lysobacteraceae</taxon>
        <taxon>Alkalisalibacterium</taxon>
    </lineage>
</organism>
<dbReference type="InterPro" id="IPR018697">
    <property type="entry name" value="DUF2199"/>
</dbReference>
<dbReference type="AlphaFoldDB" id="A0A5C8KLN0"/>
<dbReference type="RefSeq" id="WP_147892274.1">
    <property type="nucleotide sequence ID" value="NZ_VRTS01000009.1"/>
</dbReference>
<dbReference type="EMBL" id="VRTS01000009">
    <property type="protein sequence ID" value="TXK60481.1"/>
    <property type="molecule type" value="Genomic_DNA"/>
</dbReference>
<comment type="caution">
    <text evidence="1">The sequence shown here is derived from an EMBL/GenBank/DDBJ whole genome shotgun (WGS) entry which is preliminary data.</text>
</comment>
<reference evidence="1 2" key="1">
    <citation type="submission" date="2019-08" db="EMBL/GenBank/DDBJ databases">
        <authorList>
            <person name="Karlyshev A.V."/>
        </authorList>
    </citation>
    <scope>NUCLEOTIDE SEQUENCE [LARGE SCALE GENOMIC DNA]</scope>
    <source>
        <strain evidence="1 2">Alg18-2.2</strain>
    </source>
</reference>
<dbReference type="Pfam" id="PF09965">
    <property type="entry name" value="DUF2199"/>
    <property type="match status" value="1"/>
</dbReference>
<gene>
    <name evidence="1" type="ORF">FU658_11840</name>
</gene>
<evidence type="ECO:0000313" key="2">
    <source>
        <dbReference type="Proteomes" id="UP000321248"/>
    </source>
</evidence>
<dbReference type="OrthoDB" id="4404538at2"/>
<evidence type="ECO:0000313" key="1">
    <source>
        <dbReference type="EMBL" id="TXK60481.1"/>
    </source>
</evidence>
<name>A0A5C8KLN0_9GAMM</name>